<dbReference type="OrthoDB" id="128349at2759"/>
<feature type="signal peptide" evidence="2">
    <location>
        <begin position="1"/>
        <end position="29"/>
    </location>
</feature>
<dbReference type="GO" id="GO:0005576">
    <property type="term" value="C:extracellular region"/>
    <property type="evidence" value="ECO:0007669"/>
    <property type="project" value="InterPro"/>
</dbReference>
<dbReference type="Proteomes" id="UP000018958">
    <property type="component" value="Unassembled WGS sequence"/>
</dbReference>
<accession>W2X0D2</accession>
<evidence type="ECO:0000313" key="4">
    <source>
        <dbReference type="Proteomes" id="UP000018958"/>
    </source>
</evidence>
<sequence length="348" mass="37343">MHHILMRSTCRITLVVIAAILVLVPTVAAKECTFFQRAQLKRVAAVYFSVPDCASGAFDSNNASKSEYCAGDCLKLMRKLLPDIPDCEFDDNNLGESYGILVAWCDETATSDSSSASASSAPDDSNSTTATTATAPNCTVEDVAIINEINLEAEESDYCNGNVSADVITKVAFCADLTCVAYLENMEARLPNCSYEDFNAKHVISEAVALCDDAVVMVPNSTMSPATTPVPTETTIPTPVPSSSNSQAIDTPATTESAGVALNFSASIVVSIVACNEQLRYNNIMFVGSFCHLLFNYCCAVNRGMVSQDKTDDAEASNAKYACLWAPNAHRRIDLDECSEGGLLDYRR</sequence>
<evidence type="ECO:0000256" key="2">
    <source>
        <dbReference type="SAM" id="SignalP"/>
    </source>
</evidence>
<dbReference type="AlphaFoldDB" id="W2X0D2"/>
<comment type="caution">
    <text evidence="3">The sequence shown here is derived from an EMBL/GenBank/DDBJ whole genome shotgun (WGS) entry which is preliminary data.</text>
</comment>
<organism evidence="3 4">
    <name type="scientific">Phytophthora nicotianae CJ01A1</name>
    <dbReference type="NCBI Taxonomy" id="1317063"/>
    <lineage>
        <taxon>Eukaryota</taxon>
        <taxon>Sar</taxon>
        <taxon>Stramenopiles</taxon>
        <taxon>Oomycota</taxon>
        <taxon>Peronosporomycetes</taxon>
        <taxon>Peronosporales</taxon>
        <taxon>Peronosporaceae</taxon>
        <taxon>Phytophthora</taxon>
    </lineage>
</organism>
<protein>
    <recommendedName>
        <fullName evidence="5">Elicitin-like protein</fullName>
    </recommendedName>
</protein>
<reference evidence="3 4" key="1">
    <citation type="submission" date="2013-11" db="EMBL/GenBank/DDBJ databases">
        <title>The Genome Sequence of Phytophthora parasitica CJ01A1.</title>
        <authorList>
            <consortium name="The Broad Institute Genomics Platform"/>
            <person name="Russ C."/>
            <person name="Tyler B."/>
            <person name="Panabieres F."/>
            <person name="Shan W."/>
            <person name="Tripathy S."/>
            <person name="Grunwald N."/>
            <person name="Machado M."/>
            <person name="Johnson C.S."/>
            <person name="Walker B."/>
            <person name="Young S.K."/>
            <person name="Zeng Q."/>
            <person name="Gargeya S."/>
            <person name="Fitzgerald M."/>
            <person name="Haas B."/>
            <person name="Abouelleil A."/>
            <person name="Allen A.W."/>
            <person name="Alvarado L."/>
            <person name="Arachchi H.M."/>
            <person name="Berlin A.M."/>
            <person name="Chapman S.B."/>
            <person name="Gainer-Dewar J."/>
            <person name="Goldberg J."/>
            <person name="Griggs A."/>
            <person name="Gujja S."/>
            <person name="Hansen M."/>
            <person name="Howarth C."/>
            <person name="Imamovic A."/>
            <person name="Ireland A."/>
            <person name="Larimer J."/>
            <person name="McCowan C."/>
            <person name="Murphy C."/>
            <person name="Pearson M."/>
            <person name="Poon T.W."/>
            <person name="Priest M."/>
            <person name="Roberts A."/>
            <person name="Saif S."/>
            <person name="Shea T."/>
            <person name="Sisk P."/>
            <person name="Sykes S."/>
            <person name="Wortman J."/>
            <person name="Nusbaum C."/>
            <person name="Birren B."/>
        </authorList>
    </citation>
    <scope>NUCLEOTIDE SEQUENCE [LARGE SCALE GENOMIC DNA]</scope>
    <source>
        <strain evidence="3 4">CJ01A1</strain>
    </source>
</reference>
<feature type="compositionally biased region" description="Low complexity" evidence="1">
    <location>
        <begin position="225"/>
        <end position="246"/>
    </location>
</feature>
<dbReference type="InterPro" id="IPR002200">
    <property type="entry name" value="Elicitin"/>
</dbReference>
<evidence type="ECO:0000313" key="3">
    <source>
        <dbReference type="EMBL" id="ETP16022.1"/>
    </source>
</evidence>
<gene>
    <name evidence="3" type="ORF">F441_09326</name>
</gene>
<dbReference type="EMBL" id="ANIX01001893">
    <property type="protein sequence ID" value="ETP16022.1"/>
    <property type="molecule type" value="Genomic_DNA"/>
</dbReference>
<feature type="region of interest" description="Disordered" evidence="1">
    <location>
        <begin position="225"/>
        <end position="250"/>
    </location>
</feature>
<name>W2X0D2_PHYNI</name>
<dbReference type="SMART" id="SM01187">
    <property type="entry name" value="Elicitin"/>
    <property type="match status" value="2"/>
</dbReference>
<feature type="chain" id="PRO_5004829301" description="Elicitin-like protein" evidence="2">
    <location>
        <begin position="30"/>
        <end position="348"/>
    </location>
</feature>
<evidence type="ECO:0008006" key="5">
    <source>
        <dbReference type="Google" id="ProtNLM"/>
    </source>
</evidence>
<evidence type="ECO:0000256" key="1">
    <source>
        <dbReference type="SAM" id="MobiDB-lite"/>
    </source>
</evidence>
<proteinExistence type="predicted"/>
<keyword evidence="2" id="KW-0732">Signal</keyword>